<dbReference type="RefSeq" id="XP_032832277.1">
    <property type="nucleotide sequence ID" value="XM_032976386.1"/>
</dbReference>
<dbReference type="Pfam" id="PF12714">
    <property type="entry name" value="TILa"/>
    <property type="match status" value="2"/>
</dbReference>
<dbReference type="Pfam" id="PF00094">
    <property type="entry name" value="VWD"/>
    <property type="match status" value="3"/>
</dbReference>
<proteinExistence type="predicted"/>
<feature type="domain" description="VWFD" evidence="5">
    <location>
        <begin position="751"/>
        <end position="926"/>
    </location>
</feature>
<dbReference type="CDD" id="cd19941">
    <property type="entry name" value="TIL"/>
    <property type="match status" value="2"/>
</dbReference>
<dbReference type="GO" id="GO:0005615">
    <property type="term" value="C:extracellular space"/>
    <property type="evidence" value="ECO:0007669"/>
    <property type="project" value="TreeGrafter"/>
</dbReference>
<sequence length="1377" mass="146411">MWEHDGHVGKDACTVTFTVPTNASGLWALALMIEDFPRSSITMDSVSYSPSSPLSSIPLQVLFEIETGSSCSGPFFTGVTPLNGKTFQATQGVLFELEVDISLPSDAAAGMTIVRLGTIAPVGVQKGAVKADAGDPKLFHTALSWTPGRAEVQSHQICFYASDSNAQETELRCVNVVVEGTGGPIAFSYDSITTNDCPIEWTITFSDEIALPTVSRYFRFWELRSGREVYRVDGTTVTLLPNGTAVRFTTPPSVFGGGVPLYVTVDEGAAMMVVNGSVVTRSNARSRKDWVFTLGKKVYAECYAVGDPHYSSFDGRLFDYMGTHTFVLASNCLGWQQQPTVWRVLARNEHRGRADVAWTREVHTEVYGHTVSFLKSGAVRLDGQAINLPYYEPRERFRITSSGGYARLTTDAFFSVEYDGRDRVVVSLLNRDVYRNGTCGVCGLWNGDQSDDFTMPDHSQAPNAATFGNSWEVPEKKNTERCHVETHKDSGPLNRLDSMNGPRGRNGLHGRKGLLIINGLLGGNSDTGALSGAILDAGKMTIASGPQNCGLLRGMAGTLAPCFTSVDPAPYFADCVFDMVLSGLDAAVLCRSLEAYAAACNAAGFSFANSWRNGTGCGGGRGGRGIFFSFVEANCGAGTRFSSCVTTCPATCYDPAAPAGCADPCVEGCECTDSTQLWDGDRCVPPAQCGCRDADGRYYKLNEAFWQPGCAVQCRCASPGSIQCQPSSCPLTLNFCGTDNEGVHGCHRKSLECTAWGDPHYVTFDGRTFDFMGTYTYVFTQPCSGGGWSVQVKNEFIAGSWSIAYTRDVFIELYDHRVHFGLGWRVYLDGVEINVPYYYSNGSAGFSVIRSGNFMRLWSYFELEVLYDGGSHAVARLPTSFANALCGLCSNMNGNPGDDFVMRDGTRATSASDFGNSWKITEVGSPETGSDDAGDGKAPGPTDVTAALGNDRCGVLNDSTGPFAACAGAVDPRPYVDGCVFDVALQASAGTAPLCRALSAYHAACVEAGVAPGGWRNETLCRESPGIVSTVRHCTLKQSGAKGSPQVAAAPMWHQVHSRYLRGVFVTALTGFDLISWLASPACPGSGSYSHCASPCPATCARGPGEGQCAGGCVEGCVCDAGYLLEHDRCVRADQCGCINNGKYYKLGDEFISDDCRSRCVCEAGELECDAFSCPALHTCGLTDDGKIGCNALEGHCQASGDPHYVTFDGAYFDFMGTCAYTLAAPSARYAGSRLDGAWRVLVENEAMGSRAAVSYTRAVEVQLGNHTRVRLLPGGAVQLNGETVSLPALLPGATVVQLGSLAVLSAPAAGLTVRFDGVAYVDVGLKADFAGAVEGLCGNYDGDAGNDFTGPGGERHSTPSTFGNAWQSEASASKAA</sequence>
<evidence type="ECO:0000256" key="4">
    <source>
        <dbReference type="SAM" id="MobiDB-lite"/>
    </source>
</evidence>
<dbReference type="PANTHER" id="PTHR11339:SF374">
    <property type="entry name" value="ZONADHESIN"/>
    <property type="match status" value="1"/>
</dbReference>
<protein>
    <submittedName>
        <fullName evidence="7">Zonadhesin-like</fullName>
    </submittedName>
</protein>
<organism evidence="6 7">
    <name type="scientific">Petromyzon marinus</name>
    <name type="common">Sea lamprey</name>
    <dbReference type="NCBI Taxonomy" id="7757"/>
    <lineage>
        <taxon>Eukaryota</taxon>
        <taxon>Metazoa</taxon>
        <taxon>Chordata</taxon>
        <taxon>Craniata</taxon>
        <taxon>Vertebrata</taxon>
        <taxon>Cyclostomata</taxon>
        <taxon>Hyperoartia</taxon>
        <taxon>Petromyzontiformes</taxon>
        <taxon>Petromyzontidae</taxon>
        <taxon>Petromyzon</taxon>
    </lineage>
</organism>
<dbReference type="PANTHER" id="PTHR11339">
    <property type="entry name" value="EXTRACELLULAR MATRIX GLYCOPROTEIN RELATED"/>
    <property type="match status" value="1"/>
</dbReference>
<dbReference type="SMART" id="SM00215">
    <property type="entry name" value="VWC_out"/>
    <property type="match status" value="1"/>
</dbReference>
<gene>
    <name evidence="7" type="primary">LOC116955362</name>
</gene>
<dbReference type="Proteomes" id="UP001318040">
    <property type="component" value="Chromosome 59"/>
</dbReference>
<evidence type="ECO:0000313" key="7">
    <source>
        <dbReference type="RefSeq" id="XP_032832277.1"/>
    </source>
</evidence>
<dbReference type="SUPFAM" id="SSF57567">
    <property type="entry name" value="Serine protease inhibitors"/>
    <property type="match status" value="2"/>
</dbReference>
<dbReference type="InterPro" id="IPR050780">
    <property type="entry name" value="Mucin_vWF_Thrombospondin_sf"/>
</dbReference>
<evidence type="ECO:0000259" key="5">
    <source>
        <dbReference type="PROSITE" id="PS51233"/>
    </source>
</evidence>
<name>A0AAJ7UCH8_PETMA</name>
<feature type="region of interest" description="Disordered" evidence="4">
    <location>
        <begin position="921"/>
        <end position="941"/>
    </location>
</feature>
<dbReference type="InterPro" id="IPR001007">
    <property type="entry name" value="VWF_dom"/>
</dbReference>
<dbReference type="KEGG" id="pmrn:116955362"/>
<keyword evidence="6" id="KW-1185">Reference proteome</keyword>
<feature type="domain" description="VWFD" evidence="5">
    <location>
        <begin position="1195"/>
        <end position="1375"/>
    </location>
</feature>
<dbReference type="InterPro" id="IPR001846">
    <property type="entry name" value="VWF_type-D"/>
</dbReference>
<keyword evidence="2" id="KW-1015">Disulfide bond</keyword>
<keyword evidence="3" id="KW-0325">Glycoprotein</keyword>
<dbReference type="InterPro" id="IPR014853">
    <property type="entry name" value="VWF/SSPO/ZAN-like_Cys-rich_dom"/>
</dbReference>
<dbReference type="Pfam" id="PF01826">
    <property type="entry name" value="TIL"/>
    <property type="match status" value="2"/>
</dbReference>
<keyword evidence="1" id="KW-0677">Repeat</keyword>
<feature type="region of interest" description="Disordered" evidence="4">
    <location>
        <begin position="1348"/>
        <end position="1377"/>
    </location>
</feature>
<dbReference type="SMART" id="SM00216">
    <property type="entry name" value="VWD"/>
    <property type="match status" value="3"/>
</dbReference>
<dbReference type="Gene3D" id="2.10.25.10">
    <property type="entry name" value="Laminin"/>
    <property type="match status" value="2"/>
</dbReference>
<dbReference type="InterPro" id="IPR002919">
    <property type="entry name" value="TIL_dom"/>
</dbReference>
<feature type="compositionally biased region" description="Polar residues" evidence="4">
    <location>
        <begin position="1359"/>
        <end position="1377"/>
    </location>
</feature>
<dbReference type="SMART" id="SM00832">
    <property type="entry name" value="C8"/>
    <property type="match status" value="2"/>
</dbReference>
<dbReference type="InterPro" id="IPR036084">
    <property type="entry name" value="Ser_inhib-like_sf"/>
</dbReference>
<dbReference type="PROSITE" id="PS51233">
    <property type="entry name" value="VWFD"/>
    <property type="match status" value="3"/>
</dbReference>
<dbReference type="Pfam" id="PF08742">
    <property type="entry name" value="C8"/>
    <property type="match status" value="2"/>
</dbReference>
<dbReference type="FunFam" id="2.10.25.10:FF:000055">
    <property type="entry name" value="alpha-tectorin isoform X1"/>
    <property type="match status" value="1"/>
</dbReference>
<feature type="domain" description="VWFD" evidence="5">
    <location>
        <begin position="300"/>
        <end position="483"/>
    </location>
</feature>
<dbReference type="GO" id="GO:0031012">
    <property type="term" value="C:extracellular matrix"/>
    <property type="evidence" value="ECO:0007669"/>
    <property type="project" value="TreeGrafter"/>
</dbReference>
<evidence type="ECO:0000256" key="1">
    <source>
        <dbReference type="ARBA" id="ARBA00022737"/>
    </source>
</evidence>
<evidence type="ECO:0000256" key="3">
    <source>
        <dbReference type="ARBA" id="ARBA00023180"/>
    </source>
</evidence>
<evidence type="ECO:0000313" key="6">
    <source>
        <dbReference type="Proteomes" id="UP001318040"/>
    </source>
</evidence>
<reference evidence="7" key="1">
    <citation type="submission" date="2025-08" db="UniProtKB">
        <authorList>
            <consortium name="RefSeq"/>
        </authorList>
    </citation>
    <scope>IDENTIFICATION</scope>
    <source>
        <tissue evidence="7">Sperm</tissue>
    </source>
</reference>
<evidence type="ECO:0000256" key="2">
    <source>
        <dbReference type="ARBA" id="ARBA00023157"/>
    </source>
</evidence>
<dbReference type="InterPro" id="IPR025615">
    <property type="entry name" value="TILa_dom"/>
</dbReference>
<accession>A0AAJ7UCH8</accession>